<dbReference type="Proteomes" id="UP000019275">
    <property type="component" value="Unassembled WGS sequence"/>
</dbReference>
<accession>A0ABN0RMI8</accession>
<feature type="domain" description="Lipocalin-like" evidence="1">
    <location>
        <begin position="27"/>
        <end position="112"/>
    </location>
</feature>
<keyword evidence="3" id="KW-1185">Reference proteome</keyword>
<evidence type="ECO:0000313" key="3">
    <source>
        <dbReference type="Proteomes" id="UP000019275"/>
    </source>
</evidence>
<dbReference type="RefSeq" id="WP_034645825.1">
    <property type="nucleotide sequence ID" value="NZ_ARZX01000014.1"/>
</dbReference>
<dbReference type="InterPro" id="IPR024311">
    <property type="entry name" value="Lipocalin-like"/>
</dbReference>
<dbReference type="PROSITE" id="PS51257">
    <property type="entry name" value="PROKAR_LIPOPROTEIN"/>
    <property type="match status" value="1"/>
</dbReference>
<gene>
    <name evidence="2" type="ORF">KLA_10975</name>
</gene>
<protein>
    <recommendedName>
        <fullName evidence="1">Lipocalin-like domain-containing protein</fullName>
    </recommendedName>
</protein>
<evidence type="ECO:0000313" key="2">
    <source>
        <dbReference type="EMBL" id="EWH13062.1"/>
    </source>
</evidence>
<sequence length="123" mass="14483">MRNILKILTVTSITLFYSCTNKLEEKIIKNWRVQKMEKMTPLTLNKYVPIKIDINSKMCYNFLPQNKVKLITQMGSSMQGTWHINDSTISIYTKKEKKELNILKLTDNELVLASGRFKFYLEN</sequence>
<proteinExistence type="predicted"/>
<dbReference type="EMBL" id="ARZX01000014">
    <property type="protein sequence ID" value="EWH13062.1"/>
    <property type="molecule type" value="Genomic_DNA"/>
</dbReference>
<organism evidence="2 3">
    <name type="scientific">Cellulophaga geojensis KL-A</name>
    <dbReference type="NCBI Taxonomy" id="1328323"/>
    <lineage>
        <taxon>Bacteria</taxon>
        <taxon>Pseudomonadati</taxon>
        <taxon>Bacteroidota</taxon>
        <taxon>Flavobacteriia</taxon>
        <taxon>Flavobacteriales</taxon>
        <taxon>Flavobacteriaceae</taxon>
        <taxon>Cellulophaga</taxon>
    </lineage>
</organism>
<name>A0ABN0RMI8_9FLAO</name>
<reference evidence="2 3" key="1">
    <citation type="journal article" date="2014" name="Genome Announc.">
        <title>Draft Genome Sequence of the Carrageenan-Degrading Bacterium Cellulophaga sp. Strain KL-A, Isolated from Decaying Marine Algae.</title>
        <authorList>
            <person name="Shan D."/>
            <person name="Ying J."/>
            <person name="Li X."/>
            <person name="Gao Z."/>
            <person name="Wei G."/>
            <person name="Shao Z."/>
        </authorList>
    </citation>
    <scope>NUCLEOTIDE SEQUENCE [LARGE SCALE GENOMIC DNA]</scope>
    <source>
        <strain evidence="2 3">KL-A</strain>
    </source>
</reference>
<evidence type="ECO:0000259" key="1">
    <source>
        <dbReference type="Pfam" id="PF13648"/>
    </source>
</evidence>
<comment type="caution">
    <text evidence="2">The sequence shown here is derived from an EMBL/GenBank/DDBJ whole genome shotgun (WGS) entry which is preliminary data.</text>
</comment>
<dbReference type="Pfam" id="PF13648">
    <property type="entry name" value="Lipocalin_4"/>
    <property type="match status" value="1"/>
</dbReference>